<dbReference type="HOGENOM" id="CLU_097175_0_0_11"/>
<dbReference type="Gene3D" id="2.60.120.620">
    <property type="entry name" value="q2cbj1_9rhob like domain"/>
    <property type="match status" value="1"/>
</dbReference>
<proteinExistence type="predicted"/>
<dbReference type="PATRIC" id="fig|455632.4.peg.2645"/>
<accession>B1W2R4</accession>
<dbReference type="KEGG" id="sgr:SGR_2599"/>
<evidence type="ECO:0000313" key="2">
    <source>
        <dbReference type="Proteomes" id="UP000001685"/>
    </source>
</evidence>
<sequence>MSFEEITPAGIEKDLANHFAEAFDDATLVELSQSFRRNGYVKLSNFVSEDLFKTVTKECHRLLDLHQQRIDIHLKETSNSPRFMSTVSQKAIEQDSELVRTVYNSEAMMGALSRIAAEPVLPCPWDEEKYVLIRQHKQGDTHGWHWGDFSFTVIWIIEAPEAEFGGQLQAVPHTDWNKEDPRVHEYLAKHQISTYPHATGEMYFLRSDTTLHRTIPLNADRTRIILNTCWGSEKDQQKTASHETMQAMFS</sequence>
<dbReference type="EMBL" id="AP009493">
    <property type="protein sequence ID" value="BAG19428.1"/>
    <property type="molecule type" value="Genomic_DNA"/>
</dbReference>
<dbReference type="InterPro" id="IPR056470">
    <property type="entry name" value="BesD/HalB-like"/>
</dbReference>
<organism evidence="1 2">
    <name type="scientific">Streptomyces griseus subsp. griseus (strain JCM 4626 / CBS 651.72 / NBRC 13350 / KCC S-0626 / ISP 5235)</name>
    <dbReference type="NCBI Taxonomy" id="455632"/>
    <lineage>
        <taxon>Bacteria</taxon>
        <taxon>Bacillati</taxon>
        <taxon>Actinomycetota</taxon>
        <taxon>Actinomycetes</taxon>
        <taxon>Kitasatosporales</taxon>
        <taxon>Streptomycetaceae</taxon>
        <taxon>Streptomyces</taxon>
    </lineage>
</organism>
<dbReference type="Proteomes" id="UP000001685">
    <property type="component" value="Chromosome"/>
</dbReference>
<name>B1W2R4_STRGG</name>
<evidence type="ECO:0000313" key="1">
    <source>
        <dbReference type="EMBL" id="BAG19428.1"/>
    </source>
</evidence>
<evidence type="ECO:0008006" key="3">
    <source>
        <dbReference type="Google" id="ProtNLM"/>
    </source>
</evidence>
<dbReference type="SUPFAM" id="SSF51197">
    <property type="entry name" value="Clavaminate synthase-like"/>
    <property type="match status" value="1"/>
</dbReference>
<dbReference type="eggNOG" id="ENOG5030G33">
    <property type="taxonomic scope" value="Bacteria"/>
</dbReference>
<gene>
    <name evidence="1" type="ordered locus">SGR_2599</name>
</gene>
<dbReference type="RefSeq" id="WP_003966730.1">
    <property type="nucleotide sequence ID" value="NC_010572.1"/>
</dbReference>
<dbReference type="AlphaFoldDB" id="B1W2R4"/>
<protein>
    <recommendedName>
        <fullName evidence="3">ArpA protein</fullName>
    </recommendedName>
</protein>
<reference evidence="2" key="1">
    <citation type="journal article" date="2008" name="J. Bacteriol.">
        <title>Genome sequence of the streptomycin-producing microorganism Streptomyces griseus IFO 13350.</title>
        <authorList>
            <person name="Ohnishi Y."/>
            <person name="Ishikawa J."/>
            <person name="Hara H."/>
            <person name="Suzuki H."/>
            <person name="Ikenoya M."/>
            <person name="Ikeda H."/>
            <person name="Yamashita A."/>
            <person name="Hattori M."/>
            <person name="Horinouchi S."/>
        </authorList>
    </citation>
    <scope>NUCLEOTIDE SEQUENCE [LARGE SCALE GENOMIC DNA]</scope>
    <source>
        <strain evidence="2">JCM 4626 / NBRC 13350</strain>
    </source>
</reference>
<dbReference type="Pfam" id="PF23169">
    <property type="entry name" value="HalD"/>
    <property type="match status" value="1"/>
</dbReference>